<dbReference type="GO" id="GO:0016024">
    <property type="term" value="P:CDP-diacylglycerol biosynthetic process"/>
    <property type="evidence" value="ECO:0007669"/>
    <property type="project" value="UniProtKB-UniPathway"/>
</dbReference>
<dbReference type="OrthoDB" id="9799199at2"/>
<evidence type="ECO:0000256" key="14">
    <source>
        <dbReference type="ARBA" id="ARBA00023098"/>
    </source>
</evidence>
<keyword evidence="9" id="KW-0444">Lipid biosynthesis</keyword>
<dbReference type="AlphaFoldDB" id="A0A5P6PE25"/>
<organism evidence="20 21">
    <name type="scientific">Bradyrhizobium betae</name>
    <dbReference type="NCBI Taxonomy" id="244734"/>
    <lineage>
        <taxon>Bacteria</taxon>
        <taxon>Pseudomonadati</taxon>
        <taxon>Pseudomonadota</taxon>
        <taxon>Alphaproteobacteria</taxon>
        <taxon>Hyphomicrobiales</taxon>
        <taxon>Nitrobacteraceae</taxon>
        <taxon>Bradyrhizobium</taxon>
    </lineage>
</organism>
<dbReference type="Pfam" id="PF01148">
    <property type="entry name" value="CTP_transf_1"/>
    <property type="match status" value="1"/>
</dbReference>
<evidence type="ECO:0000256" key="6">
    <source>
        <dbReference type="ARBA" id="ARBA00012487"/>
    </source>
</evidence>
<evidence type="ECO:0000256" key="10">
    <source>
        <dbReference type="ARBA" id="ARBA00022679"/>
    </source>
</evidence>
<evidence type="ECO:0000313" key="20">
    <source>
        <dbReference type="EMBL" id="QFI76516.1"/>
    </source>
</evidence>
<evidence type="ECO:0000256" key="16">
    <source>
        <dbReference type="ARBA" id="ARBA00023209"/>
    </source>
</evidence>
<keyword evidence="8" id="KW-1003">Cell membrane</keyword>
<feature type="transmembrane region" description="Helical" evidence="19">
    <location>
        <begin position="178"/>
        <end position="198"/>
    </location>
</feature>
<sequence length="280" mass="28659">MSEHDAAPAGSQPAPSNLVMRILAALVLAPLTIAVAYVGGWLWALLVTLVSIGLFAEWLMVVGAGSAALTGAGTITIAMMGACVAFGALKTAIIVGCVGGAIVTLIARGKFVWAATGFAYAAAALLASILVRKDLVNGFSALMFVLLVVWATDIGGYFAGRSIGGPKLWPRVSPKKTWAGALGGFVASLAVAGGFAAWGFGKAVPLLLVSAVLSVVSALGDLFESAVKRRFDVKDSSHLIPGHGGLMDRLDGFVAAILMAWIIGFLRHGVHSAGSGLMVW</sequence>
<keyword evidence="12 18" id="KW-0548">Nucleotidyltransferase</keyword>
<evidence type="ECO:0000256" key="12">
    <source>
        <dbReference type="ARBA" id="ARBA00022695"/>
    </source>
</evidence>
<protein>
    <recommendedName>
        <fullName evidence="7 18">Phosphatidate cytidylyltransferase</fullName>
        <ecNumber evidence="6 18">2.7.7.41</ecNumber>
    </recommendedName>
</protein>
<evidence type="ECO:0000256" key="8">
    <source>
        <dbReference type="ARBA" id="ARBA00022475"/>
    </source>
</evidence>
<dbReference type="UniPathway" id="UPA00557">
    <property type="reaction ID" value="UER00614"/>
</dbReference>
<dbReference type="RefSeq" id="WP_151649976.1">
    <property type="nucleotide sequence ID" value="NZ_CP044543.1"/>
</dbReference>
<dbReference type="InterPro" id="IPR000374">
    <property type="entry name" value="PC_trans"/>
</dbReference>
<evidence type="ECO:0000256" key="2">
    <source>
        <dbReference type="ARBA" id="ARBA00004651"/>
    </source>
</evidence>
<name>A0A5P6PE25_9BRAD</name>
<comment type="pathway">
    <text evidence="3 18">Phospholipid metabolism; CDP-diacylglycerol biosynthesis; CDP-diacylglycerol from sn-glycerol 3-phosphate: step 3/3.</text>
</comment>
<dbReference type="KEGG" id="bbet:F8237_31465"/>
<dbReference type="EC" id="2.7.7.41" evidence="6 18"/>
<evidence type="ECO:0000256" key="1">
    <source>
        <dbReference type="ARBA" id="ARBA00001698"/>
    </source>
</evidence>
<evidence type="ECO:0000256" key="13">
    <source>
        <dbReference type="ARBA" id="ARBA00022989"/>
    </source>
</evidence>
<feature type="transmembrane region" description="Helical" evidence="19">
    <location>
        <begin position="18"/>
        <end position="38"/>
    </location>
</feature>
<dbReference type="GO" id="GO:0005886">
    <property type="term" value="C:plasma membrane"/>
    <property type="evidence" value="ECO:0007669"/>
    <property type="project" value="UniProtKB-SubCell"/>
</dbReference>
<evidence type="ECO:0000256" key="7">
    <source>
        <dbReference type="ARBA" id="ARBA00019373"/>
    </source>
</evidence>
<evidence type="ECO:0000256" key="15">
    <source>
        <dbReference type="ARBA" id="ARBA00023136"/>
    </source>
</evidence>
<evidence type="ECO:0000256" key="9">
    <source>
        <dbReference type="ARBA" id="ARBA00022516"/>
    </source>
</evidence>
<keyword evidence="17" id="KW-1208">Phospholipid metabolism</keyword>
<feature type="transmembrane region" description="Helical" evidence="19">
    <location>
        <begin position="75"/>
        <end position="104"/>
    </location>
</feature>
<dbReference type="PROSITE" id="PS01315">
    <property type="entry name" value="CDS"/>
    <property type="match status" value="1"/>
</dbReference>
<accession>A0A5P6PE25</accession>
<keyword evidence="11 18" id="KW-0812">Transmembrane</keyword>
<dbReference type="PANTHER" id="PTHR46382">
    <property type="entry name" value="PHOSPHATIDATE CYTIDYLYLTRANSFERASE"/>
    <property type="match status" value="1"/>
</dbReference>
<evidence type="ECO:0000256" key="4">
    <source>
        <dbReference type="ARBA" id="ARBA00005189"/>
    </source>
</evidence>
<dbReference type="Proteomes" id="UP000325641">
    <property type="component" value="Chromosome"/>
</dbReference>
<evidence type="ECO:0000256" key="19">
    <source>
        <dbReference type="SAM" id="Phobius"/>
    </source>
</evidence>
<feature type="transmembrane region" description="Helical" evidence="19">
    <location>
        <begin position="252"/>
        <end position="270"/>
    </location>
</feature>
<gene>
    <name evidence="20" type="ORF">F8237_31465</name>
</gene>
<keyword evidence="16" id="KW-0594">Phospholipid biosynthesis</keyword>
<proteinExistence type="inferred from homology"/>
<comment type="subcellular location">
    <subcellularLocation>
        <location evidence="2">Cell membrane</location>
        <topology evidence="2">Multi-pass membrane protein</topology>
    </subcellularLocation>
</comment>
<comment type="similarity">
    <text evidence="5 18">Belongs to the CDS family.</text>
</comment>
<evidence type="ECO:0000256" key="11">
    <source>
        <dbReference type="ARBA" id="ARBA00022692"/>
    </source>
</evidence>
<feature type="transmembrane region" description="Helical" evidence="19">
    <location>
        <begin position="204"/>
        <end position="223"/>
    </location>
</feature>
<dbReference type="EMBL" id="CP044543">
    <property type="protein sequence ID" value="QFI76516.1"/>
    <property type="molecule type" value="Genomic_DNA"/>
</dbReference>
<evidence type="ECO:0000256" key="17">
    <source>
        <dbReference type="ARBA" id="ARBA00023264"/>
    </source>
</evidence>
<dbReference type="PANTHER" id="PTHR46382:SF1">
    <property type="entry name" value="PHOSPHATIDATE CYTIDYLYLTRANSFERASE"/>
    <property type="match status" value="1"/>
</dbReference>
<keyword evidence="15 19" id="KW-0472">Membrane</keyword>
<comment type="pathway">
    <text evidence="4">Lipid metabolism.</text>
</comment>
<evidence type="ECO:0000256" key="3">
    <source>
        <dbReference type="ARBA" id="ARBA00005119"/>
    </source>
</evidence>
<keyword evidence="13 19" id="KW-1133">Transmembrane helix</keyword>
<reference evidence="21" key="1">
    <citation type="submission" date="2019-10" db="EMBL/GenBank/DDBJ databases">
        <title>Complete Genome Sequence of Bradyrhizobium betae type strain PL7HG1T.</title>
        <authorList>
            <person name="Bromfield E.S.P."/>
            <person name="Cloutier S."/>
        </authorList>
    </citation>
    <scope>NUCLEOTIDE SEQUENCE [LARGE SCALE GENOMIC DNA]</scope>
    <source>
        <strain evidence="21">PL7HG1</strain>
    </source>
</reference>
<feature type="transmembrane region" description="Helical" evidence="19">
    <location>
        <begin position="111"/>
        <end position="131"/>
    </location>
</feature>
<keyword evidence="10 18" id="KW-0808">Transferase</keyword>
<feature type="transmembrane region" description="Helical" evidence="19">
    <location>
        <begin position="137"/>
        <end position="158"/>
    </location>
</feature>
<feature type="transmembrane region" description="Helical" evidence="19">
    <location>
        <begin position="45"/>
        <end position="69"/>
    </location>
</feature>
<evidence type="ECO:0000256" key="5">
    <source>
        <dbReference type="ARBA" id="ARBA00010185"/>
    </source>
</evidence>
<evidence type="ECO:0000256" key="18">
    <source>
        <dbReference type="RuleBase" id="RU003938"/>
    </source>
</evidence>
<comment type="catalytic activity">
    <reaction evidence="1 18">
        <text>a 1,2-diacyl-sn-glycero-3-phosphate + CTP + H(+) = a CDP-1,2-diacyl-sn-glycerol + diphosphate</text>
        <dbReference type="Rhea" id="RHEA:16229"/>
        <dbReference type="ChEBI" id="CHEBI:15378"/>
        <dbReference type="ChEBI" id="CHEBI:33019"/>
        <dbReference type="ChEBI" id="CHEBI:37563"/>
        <dbReference type="ChEBI" id="CHEBI:58332"/>
        <dbReference type="ChEBI" id="CHEBI:58608"/>
        <dbReference type="EC" id="2.7.7.41"/>
    </reaction>
</comment>
<dbReference type="GO" id="GO:0004605">
    <property type="term" value="F:phosphatidate cytidylyltransferase activity"/>
    <property type="evidence" value="ECO:0007669"/>
    <property type="project" value="UniProtKB-EC"/>
</dbReference>
<keyword evidence="14" id="KW-0443">Lipid metabolism</keyword>
<evidence type="ECO:0000313" key="21">
    <source>
        <dbReference type="Proteomes" id="UP000325641"/>
    </source>
</evidence>